<evidence type="ECO:0000313" key="2">
    <source>
        <dbReference type="Proteomes" id="UP001516400"/>
    </source>
</evidence>
<comment type="caution">
    <text evidence="1">The sequence shown here is derived from an EMBL/GenBank/DDBJ whole genome shotgun (WGS) entry which is preliminary data.</text>
</comment>
<name>A0ABD2NHM6_9CUCU</name>
<accession>A0ABD2NHM6</accession>
<protein>
    <submittedName>
        <fullName evidence="1">Uncharacterized protein</fullName>
    </submittedName>
</protein>
<proteinExistence type="predicted"/>
<gene>
    <name evidence="1" type="ORF">HHI36_013248</name>
</gene>
<dbReference type="EMBL" id="JABFTP020000103">
    <property type="protein sequence ID" value="KAL3277907.1"/>
    <property type="molecule type" value="Genomic_DNA"/>
</dbReference>
<sequence>MNAPEDFLFNEKRTKCNFLIADLDIDILSEDAQKHEYFNVVMQCAYISLINNPTRVTALSVRCLDHSFMRSDGPIEESTIPFVYRAEITDLSAVGIQTVFGLGKTVSSARNSWIRKNINYKDLKKNLSLESWNSLEYMENAEELMILLQGHIAVCTRTMLIPKKQRKKTELDNTKFGQSNP</sequence>
<keyword evidence="2" id="KW-1185">Reference proteome</keyword>
<dbReference type="Proteomes" id="UP001516400">
    <property type="component" value="Unassembled WGS sequence"/>
</dbReference>
<evidence type="ECO:0000313" key="1">
    <source>
        <dbReference type="EMBL" id="KAL3277907.1"/>
    </source>
</evidence>
<organism evidence="1 2">
    <name type="scientific">Cryptolaemus montrouzieri</name>
    <dbReference type="NCBI Taxonomy" id="559131"/>
    <lineage>
        <taxon>Eukaryota</taxon>
        <taxon>Metazoa</taxon>
        <taxon>Ecdysozoa</taxon>
        <taxon>Arthropoda</taxon>
        <taxon>Hexapoda</taxon>
        <taxon>Insecta</taxon>
        <taxon>Pterygota</taxon>
        <taxon>Neoptera</taxon>
        <taxon>Endopterygota</taxon>
        <taxon>Coleoptera</taxon>
        <taxon>Polyphaga</taxon>
        <taxon>Cucujiformia</taxon>
        <taxon>Coccinelloidea</taxon>
        <taxon>Coccinellidae</taxon>
        <taxon>Scymninae</taxon>
        <taxon>Scymnini</taxon>
        <taxon>Cryptolaemus</taxon>
    </lineage>
</organism>
<dbReference type="AlphaFoldDB" id="A0ABD2NHM6"/>
<reference evidence="1 2" key="1">
    <citation type="journal article" date="2021" name="BMC Biol.">
        <title>Horizontally acquired antibacterial genes associated with adaptive radiation of ladybird beetles.</title>
        <authorList>
            <person name="Li H.S."/>
            <person name="Tang X.F."/>
            <person name="Huang Y.H."/>
            <person name="Xu Z.Y."/>
            <person name="Chen M.L."/>
            <person name="Du X.Y."/>
            <person name="Qiu B.Y."/>
            <person name="Chen P.T."/>
            <person name="Zhang W."/>
            <person name="Slipinski A."/>
            <person name="Escalona H.E."/>
            <person name="Waterhouse R.M."/>
            <person name="Zwick A."/>
            <person name="Pang H."/>
        </authorList>
    </citation>
    <scope>NUCLEOTIDE SEQUENCE [LARGE SCALE GENOMIC DNA]</scope>
    <source>
        <strain evidence="1">SYSU2018</strain>
    </source>
</reference>